<dbReference type="Pfam" id="PF00528">
    <property type="entry name" value="BPD_transp_1"/>
    <property type="match status" value="1"/>
</dbReference>
<feature type="transmembrane region" description="Helical" evidence="7">
    <location>
        <begin position="118"/>
        <end position="142"/>
    </location>
</feature>
<dbReference type="SUPFAM" id="SSF161098">
    <property type="entry name" value="MetI-like"/>
    <property type="match status" value="1"/>
</dbReference>
<feature type="transmembrane region" description="Helical" evidence="7">
    <location>
        <begin position="91"/>
        <end position="111"/>
    </location>
</feature>
<evidence type="ECO:0000256" key="3">
    <source>
        <dbReference type="ARBA" id="ARBA00022475"/>
    </source>
</evidence>
<keyword evidence="3" id="KW-1003">Cell membrane</keyword>
<evidence type="ECO:0000256" key="4">
    <source>
        <dbReference type="ARBA" id="ARBA00022692"/>
    </source>
</evidence>
<dbReference type="PANTHER" id="PTHR30151:SF41">
    <property type="entry name" value="ABC TRANSPORTER PERMEASE PROTEIN"/>
    <property type="match status" value="1"/>
</dbReference>
<feature type="domain" description="ABC transmembrane type-1" evidence="8">
    <location>
        <begin position="84"/>
        <end position="269"/>
    </location>
</feature>
<evidence type="ECO:0000256" key="7">
    <source>
        <dbReference type="RuleBase" id="RU363032"/>
    </source>
</evidence>
<keyword evidence="5 7" id="KW-1133">Transmembrane helix</keyword>
<evidence type="ECO:0000256" key="1">
    <source>
        <dbReference type="ARBA" id="ARBA00004651"/>
    </source>
</evidence>
<keyword evidence="10" id="KW-1185">Reference proteome</keyword>
<keyword evidence="2 7" id="KW-0813">Transport</keyword>
<reference evidence="10" key="1">
    <citation type="submission" date="2016-10" db="EMBL/GenBank/DDBJ databases">
        <authorList>
            <person name="Varghese N."/>
            <person name="Submissions S."/>
        </authorList>
    </citation>
    <scope>NUCLEOTIDE SEQUENCE [LARGE SCALE GENOMIC DNA]</scope>
    <source>
        <strain evidence="10">CGMCC 4.6856</strain>
    </source>
</reference>
<gene>
    <name evidence="9" type="ORF">SAMN05421756_101418</name>
</gene>
<evidence type="ECO:0000256" key="2">
    <source>
        <dbReference type="ARBA" id="ARBA00022448"/>
    </source>
</evidence>
<evidence type="ECO:0000313" key="9">
    <source>
        <dbReference type="EMBL" id="SEP69790.1"/>
    </source>
</evidence>
<dbReference type="GO" id="GO:0055085">
    <property type="term" value="P:transmembrane transport"/>
    <property type="evidence" value="ECO:0007669"/>
    <property type="project" value="InterPro"/>
</dbReference>
<dbReference type="PROSITE" id="PS50928">
    <property type="entry name" value="ABC_TM1"/>
    <property type="match status" value="1"/>
</dbReference>
<sequence>MTATAEAPAPVDGVPAGTPTVPSRVLAPGRSALTVAAPIALGVVLVGLWQLLVTALDIDPYVVPAPSAILAELGDNLGSVTSGALHTGANALLGLVIGTVVAVVAAVLASVVKVLDSLAAPVVAALSVMPIVALAPVLYTLYGASVETARVLVAALAVLIPVYVNTLRGLRQTRAVHRDLMRAYAATPAQQQWAVTLPTAAPYLFTGLRIASSLAVISALVAEYFGGPIGGLGKSITSAASSSNYPLAWAYVLGAIVLGLVFYCVALLVERVATRHQPGATT</sequence>
<dbReference type="AlphaFoldDB" id="A0A1H8ZZC7"/>
<protein>
    <submittedName>
        <fullName evidence="9">NitT/TauT family transport system permease protein</fullName>
    </submittedName>
</protein>
<dbReference type="Gene3D" id="1.10.3720.10">
    <property type="entry name" value="MetI-like"/>
    <property type="match status" value="1"/>
</dbReference>
<dbReference type="EMBL" id="FOFA01000001">
    <property type="protein sequence ID" value="SEP69790.1"/>
    <property type="molecule type" value="Genomic_DNA"/>
</dbReference>
<dbReference type="RefSeq" id="WP_091177448.1">
    <property type="nucleotide sequence ID" value="NZ_FOFA01000001.1"/>
</dbReference>
<accession>A0A1H8ZZC7</accession>
<organism evidence="9 10">
    <name type="scientific">Microlunatus flavus</name>
    <dbReference type="NCBI Taxonomy" id="1036181"/>
    <lineage>
        <taxon>Bacteria</taxon>
        <taxon>Bacillati</taxon>
        <taxon>Actinomycetota</taxon>
        <taxon>Actinomycetes</taxon>
        <taxon>Propionibacteriales</taxon>
        <taxon>Propionibacteriaceae</taxon>
        <taxon>Microlunatus</taxon>
    </lineage>
</organism>
<dbReference type="STRING" id="1036181.SAMN05421756_101418"/>
<proteinExistence type="inferred from homology"/>
<dbReference type="InterPro" id="IPR035906">
    <property type="entry name" value="MetI-like_sf"/>
</dbReference>
<comment type="subcellular location">
    <subcellularLocation>
        <location evidence="1 7">Cell membrane</location>
        <topology evidence="1 7">Multi-pass membrane protein</topology>
    </subcellularLocation>
</comment>
<name>A0A1H8ZZC7_9ACTN</name>
<evidence type="ECO:0000313" key="10">
    <source>
        <dbReference type="Proteomes" id="UP000198504"/>
    </source>
</evidence>
<keyword evidence="4 7" id="KW-0812">Transmembrane</keyword>
<comment type="similarity">
    <text evidence="7">Belongs to the binding-protein-dependent transport system permease family.</text>
</comment>
<feature type="transmembrane region" description="Helical" evidence="7">
    <location>
        <begin position="247"/>
        <end position="269"/>
    </location>
</feature>
<dbReference type="OrthoDB" id="3574452at2"/>
<evidence type="ECO:0000256" key="5">
    <source>
        <dbReference type="ARBA" id="ARBA00022989"/>
    </source>
</evidence>
<dbReference type="Proteomes" id="UP000198504">
    <property type="component" value="Unassembled WGS sequence"/>
</dbReference>
<dbReference type="PANTHER" id="PTHR30151">
    <property type="entry name" value="ALKANE SULFONATE ABC TRANSPORTER-RELATED, MEMBRANE SUBUNIT"/>
    <property type="match status" value="1"/>
</dbReference>
<keyword evidence="6 7" id="KW-0472">Membrane</keyword>
<evidence type="ECO:0000256" key="6">
    <source>
        <dbReference type="ARBA" id="ARBA00023136"/>
    </source>
</evidence>
<dbReference type="InterPro" id="IPR000515">
    <property type="entry name" value="MetI-like"/>
</dbReference>
<evidence type="ECO:0000259" key="8">
    <source>
        <dbReference type="PROSITE" id="PS50928"/>
    </source>
</evidence>
<feature type="transmembrane region" description="Helical" evidence="7">
    <location>
        <begin position="32"/>
        <end position="52"/>
    </location>
</feature>
<feature type="transmembrane region" description="Helical" evidence="7">
    <location>
        <begin position="207"/>
        <end position="227"/>
    </location>
</feature>
<dbReference type="GO" id="GO:0005886">
    <property type="term" value="C:plasma membrane"/>
    <property type="evidence" value="ECO:0007669"/>
    <property type="project" value="UniProtKB-SubCell"/>
</dbReference>
<feature type="transmembrane region" description="Helical" evidence="7">
    <location>
        <begin position="148"/>
        <end position="164"/>
    </location>
</feature>